<evidence type="ECO:0000313" key="4">
    <source>
        <dbReference type="Proteomes" id="UP000028411"/>
    </source>
</evidence>
<dbReference type="PATRIC" id="fig|46429.4.peg.2452"/>
<dbReference type="InterPro" id="IPR036291">
    <property type="entry name" value="NAD(P)-bd_dom_sf"/>
</dbReference>
<protein>
    <submittedName>
        <fullName evidence="3">3-oxoacyl-(Acyl-carrier-protein) reductase</fullName>
        <ecNumber evidence="3">1.1.1.100</ecNumber>
    </submittedName>
</protein>
<dbReference type="CDD" id="cd05233">
    <property type="entry name" value="SDR_c"/>
    <property type="match status" value="1"/>
</dbReference>
<dbReference type="Proteomes" id="UP000028411">
    <property type="component" value="Unassembled WGS sequence"/>
</dbReference>
<dbReference type="RefSeq" id="WP_037452065.1">
    <property type="nucleotide sequence ID" value="NZ_JFHR01000026.1"/>
</dbReference>
<dbReference type="GO" id="GO:0004316">
    <property type="term" value="F:3-oxoacyl-[acyl-carrier-protein] reductase (NADPH) activity"/>
    <property type="evidence" value="ECO:0007669"/>
    <property type="project" value="UniProtKB-EC"/>
</dbReference>
<dbReference type="InterPro" id="IPR002347">
    <property type="entry name" value="SDR_fam"/>
</dbReference>
<dbReference type="EC" id="1.1.1.100" evidence="3"/>
<dbReference type="OrthoDB" id="9803333at2"/>
<dbReference type="PANTHER" id="PTHR24321">
    <property type="entry name" value="DEHYDROGENASES, SHORT CHAIN"/>
    <property type="match status" value="1"/>
</dbReference>
<name>A0A081RDB9_SPHCR</name>
<dbReference type="Gene3D" id="3.40.50.720">
    <property type="entry name" value="NAD(P)-binding Rossmann-like Domain"/>
    <property type="match status" value="1"/>
</dbReference>
<evidence type="ECO:0000256" key="2">
    <source>
        <dbReference type="ARBA" id="ARBA00023002"/>
    </source>
</evidence>
<organism evidence="3 4">
    <name type="scientific">Sphingobium chlorophenolicum</name>
    <dbReference type="NCBI Taxonomy" id="46429"/>
    <lineage>
        <taxon>Bacteria</taxon>
        <taxon>Pseudomonadati</taxon>
        <taxon>Pseudomonadota</taxon>
        <taxon>Alphaproteobacteria</taxon>
        <taxon>Sphingomonadales</taxon>
        <taxon>Sphingomonadaceae</taxon>
        <taxon>Sphingobium</taxon>
    </lineage>
</organism>
<dbReference type="Pfam" id="PF13561">
    <property type="entry name" value="adh_short_C2"/>
    <property type="match status" value="1"/>
</dbReference>
<accession>A0A081RDB9</accession>
<keyword evidence="2 3" id="KW-0560">Oxidoreductase</keyword>
<gene>
    <name evidence="3" type="ORF">BV95_02476</name>
</gene>
<dbReference type="eggNOG" id="COG1028">
    <property type="taxonomic scope" value="Bacteria"/>
</dbReference>
<comment type="similarity">
    <text evidence="1">Belongs to the short-chain dehydrogenases/reductases (SDR) family.</text>
</comment>
<dbReference type="AlphaFoldDB" id="A0A081RDB9"/>
<reference evidence="3 4" key="1">
    <citation type="submission" date="2014-02" db="EMBL/GenBank/DDBJ databases">
        <title>Whole genome sequence of Sphingobium chlorophenolicum NBRC 16172.</title>
        <authorList>
            <person name="Gan H.M."/>
            <person name="Gan H.Y."/>
            <person name="Chew T.H."/>
            <person name="Savka M.A."/>
        </authorList>
    </citation>
    <scope>NUCLEOTIDE SEQUENCE [LARGE SCALE GENOMIC DNA]</scope>
    <source>
        <strain evidence="3 4">NBRC 16172</strain>
    </source>
</reference>
<comment type="caution">
    <text evidence="3">The sequence shown here is derived from an EMBL/GenBank/DDBJ whole genome shotgun (WGS) entry which is preliminary data.</text>
</comment>
<dbReference type="PRINTS" id="PR00080">
    <property type="entry name" value="SDRFAMILY"/>
</dbReference>
<dbReference type="PRINTS" id="PR00081">
    <property type="entry name" value="GDHRDH"/>
</dbReference>
<proteinExistence type="inferred from homology"/>
<dbReference type="PANTHER" id="PTHR24321:SF8">
    <property type="entry name" value="ESTRADIOL 17-BETA-DEHYDROGENASE 8-RELATED"/>
    <property type="match status" value="1"/>
</dbReference>
<dbReference type="SUPFAM" id="SSF51735">
    <property type="entry name" value="NAD(P)-binding Rossmann-fold domains"/>
    <property type="match status" value="1"/>
</dbReference>
<evidence type="ECO:0000256" key="1">
    <source>
        <dbReference type="ARBA" id="ARBA00006484"/>
    </source>
</evidence>
<sequence>MLDSLFGLPGKSALVVGAGKVPHAIAALFERAGAAVTHAPEPELTEQGVKALFDGVPQLDILVNGAIVTGPWPLDDLMMDEWDRVHATNVRGAFLLMRQAVRTMRAHGRGGRLINLSTIGSVHPVLHGNYAYGSSRAGTNALTRQFALDCAADGIASNAILVGAIPSDPFPEGCPMPPKGPGVRPERFPMGHGTPDDVAPVALLLASAAGRYINGQTIVVDGGFQIA</sequence>
<dbReference type="EMBL" id="JFHR01000026">
    <property type="protein sequence ID" value="KEQ53192.1"/>
    <property type="molecule type" value="Genomic_DNA"/>
</dbReference>
<evidence type="ECO:0000313" key="3">
    <source>
        <dbReference type="EMBL" id="KEQ53192.1"/>
    </source>
</evidence>